<sequence length="149" mass="17849">MSLQKTAWRIARQFEEGISLALILEEHGFENVSALGEWMAQQSFRWNVEKHRYERVEHLDLSAFEFDQPSTQQRLNEHELFHGLEEHLGMMRKMLQGAFPVQLTATVRHDMLNYCERHGYTADEYIERAIVEQLKRDRMEKKNRDIDKE</sequence>
<dbReference type="RefSeq" id="WP_381009974.1">
    <property type="nucleotide sequence ID" value="NZ_JBHTJF010000016.1"/>
</dbReference>
<evidence type="ECO:0000313" key="2">
    <source>
        <dbReference type="Proteomes" id="UP001596976"/>
    </source>
</evidence>
<organism evidence="1 2">
    <name type="scientific">Savagea faecisuis</name>
    <dbReference type="NCBI Taxonomy" id="1274803"/>
    <lineage>
        <taxon>Bacteria</taxon>
        <taxon>Bacillati</taxon>
        <taxon>Bacillota</taxon>
        <taxon>Bacilli</taxon>
        <taxon>Bacillales</taxon>
        <taxon>Caryophanaceae</taxon>
        <taxon>Savagea</taxon>
    </lineage>
</organism>
<dbReference type="Proteomes" id="UP001596976">
    <property type="component" value="Unassembled WGS sequence"/>
</dbReference>
<evidence type="ECO:0000313" key="1">
    <source>
        <dbReference type="EMBL" id="MFD0942928.1"/>
    </source>
</evidence>
<accession>A0ABW3GUM3</accession>
<keyword evidence="2" id="KW-1185">Reference proteome</keyword>
<reference evidence="2" key="1">
    <citation type="journal article" date="2019" name="Int. J. Syst. Evol. Microbiol.">
        <title>The Global Catalogue of Microorganisms (GCM) 10K type strain sequencing project: providing services to taxonomists for standard genome sequencing and annotation.</title>
        <authorList>
            <consortium name="The Broad Institute Genomics Platform"/>
            <consortium name="The Broad Institute Genome Sequencing Center for Infectious Disease"/>
            <person name="Wu L."/>
            <person name="Ma J."/>
        </authorList>
    </citation>
    <scope>NUCLEOTIDE SEQUENCE [LARGE SCALE GENOMIC DNA]</scope>
    <source>
        <strain evidence="2">CCUG 63563</strain>
    </source>
</reference>
<gene>
    <name evidence="1" type="ORF">ACFQ0V_03995</name>
</gene>
<protein>
    <submittedName>
        <fullName evidence="1">Uncharacterized protein</fullName>
    </submittedName>
</protein>
<proteinExistence type="predicted"/>
<name>A0ABW3GUM3_9BACL</name>
<dbReference type="EMBL" id="JBHTJF010000016">
    <property type="protein sequence ID" value="MFD0942928.1"/>
    <property type="molecule type" value="Genomic_DNA"/>
</dbReference>
<comment type="caution">
    <text evidence="1">The sequence shown here is derived from an EMBL/GenBank/DDBJ whole genome shotgun (WGS) entry which is preliminary data.</text>
</comment>